<protein>
    <submittedName>
        <fullName evidence="1">Uncharacterized protein</fullName>
    </submittedName>
</protein>
<dbReference type="EMBL" id="CP104143">
    <property type="protein sequence ID" value="UWU14088.1"/>
    <property type="molecule type" value="Genomic_DNA"/>
</dbReference>
<keyword evidence="2" id="KW-1185">Reference proteome</keyword>
<dbReference type="Proteomes" id="UP001060123">
    <property type="component" value="Chromosome"/>
</dbReference>
<reference evidence="1" key="1">
    <citation type="submission" date="2022-09" db="EMBL/GenBank/DDBJ databases">
        <title>Australian commercial rhizobial inoculants.</title>
        <authorList>
            <person name="Kohlmeier M.G."/>
            <person name="O'Hara G.W."/>
            <person name="Colombi E."/>
            <person name="Ramsay J.P."/>
            <person name="Terpolilli J."/>
        </authorList>
    </citation>
    <scope>NUCLEOTIDE SEQUENCE</scope>
    <source>
        <strain evidence="1">WSM1592</strain>
    </source>
</reference>
<sequence length="218" mass="23483">MTSFPGAPQVLKGGFVVMDGEGKKVERVVSFQYNPDALTRALAPRGAKTEMGDRLEGLRLTGMPVETLKLDVEFDATDRLEKPLGNKDAVENGIASDLATLETLIAPRVADTAQAQALAGTGTLEILPLPSPLILLVLGRNRLLPVRITDFSIIEEAFDPRLNPIRARVSLGMRVLSTEDLAWGTKGAELFRAAQSRREKLADARKTPVQALGLSGTL</sequence>
<gene>
    <name evidence="1" type="ORF">N2599_18535</name>
</gene>
<accession>A0ABY5XHS5</accession>
<name>A0ABY5XHS5_RHISU</name>
<proteinExistence type="predicted"/>
<organism evidence="1 2">
    <name type="scientific">Rhizobium sullae</name>
    <name type="common">Rhizobium hedysari</name>
    <dbReference type="NCBI Taxonomy" id="50338"/>
    <lineage>
        <taxon>Bacteria</taxon>
        <taxon>Pseudomonadati</taxon>
        <taxon>Pseudomonadota</taxon>
        <taxon>Alphaproteobacteria</taxon>
        <taxon>Hyphomicrobiales</taxon>
        <taxon>Rhizobiaceae</taxon>
        <taxon>Rhizobium/Agrobacterium group</taxon>
        <taxon>Rhizobium</taxon>
    </lineage>
</organism>
<evidence type="ECO:0000313" key="2">
    <source>
        <dbReference type="Proteomes" id="UP001060123"/>
    </source>
</evidence>
<dbReference type="RefSeq" id="WP_027511994.1">
    <property type="nucleotide sequence ID" value="NZ_CP104143.1"/>
</dbReference>
<evidence type="ECO:0000313" key="1">
    <source>
        <dbReference type="EMBL" id="UWU14088.1"/>
    </source>
</evidence>